<sequence>MPLRPQKPCSAQGCRALTRNPRYCDEHADLAKAAAAKVADKKRESSSQRGYGYKWQQASKGFLARHPLCAEHDRRGEVVAATDVDHVTPHKGDMVLFWDRNNWQSLCHSCHSTKTASEDGGWGNPSRKSCKMQCK</sequence>
<dbReference type="PANTHER" id="PTHR41286:SF1">
    <property type="entry name" value="HNH NUCLEASE YAJD-RELATED"/>
    <property type="match status" value="1"/>
</dbReference>
<protein>
    <recommendedName>
        <fullName evidence="4">Putative HNH nuclease YajD</fullName>
    </recommendedName>
</protein>
<dbReference type="CDD" id="cd00085">
    <property type="entry name" value="HNHc"/>
    <property type="match status" value="1"/>
</dbReference>
<feature type="domain" description="HNH nuclease" evidence="5">
    <location>
        <begin position="57"/>
        <end position="112"/>
    </location>
</feature>
<name>A0A8I0CVY2_9PSED</name>
<evidence type="ECO:0000256" key="3">
    <source>
        <dbReference type="ARBA" id="ARBA00038412"/>
    </source>
</evidence>
<dbReference type="AlphaFoldDB" id="A0A8I0CVY2"/>
<dbReference type="Pfam" id="PF01844">
    <property type="entry name" value="HNH"/>
    <property type="match status" value="1"/>
</dbReference>
<keyword evidence="2" id="KW-0378">Hydrolase</keyword>
<dbReference type="GO" id="GO:0016787">
    <property type="term" value="F:hydrolase activity"/>
    <property type="evidence" value="ECO:0007669"/>
    <property type="project" value="UniProtKB-KW"/>
</dbReference>
<reference evidence="7" key="2">
    <citation type="submission" date="2021-06" db="EMBL/GenBank/DDBJ databases">
        <title>Updating the genus Pseudomonas: Description of 43 new species and partition of the Pseudomonas putida group.</title>
        <authorList>
            <person name="Girard L."/>
            <person name="Lood C."/>
            <person name="Vandamme P."/>
            <person name="Rokni-Zadeh H."/>
            <person name="van Noort V."/>
            <person name="Hofte M."/>
            <person name="Lavigne R."/>
            <person name="De Mot R."/>
        </authorList>
    </citation>
    <scope>NUCLEOTIDE SEQUENCE</scope>
    <source>
        <strain evidence="7">SWRI145</strain>
    </source>
</reference>
<evidence type="ECO:0000256" key="1">
    <source>
        <dbReference type="ARBA" id="ARBA00022722"/>
    </source>
</evidence>
<gene>
    <name evidence="7" type="ORF">HU722_0025370</name>
    <name evidence="6" type="ORF">HU722_11800</name>
</gene>
<evidence type="ECO:0000313" key="8">
    <source>
        <dbReference type="Proteomes" id="UP000615613"/>
    </source>
</evidence>
<keyword evidence="8" id="KW-1185">Reference proteome</keyword>
<keyword evidence="1" id="KW-0540">Nuclease</keyword>
<dbReference type="InterPro" id="IPR002711">
    <property type="entry name" value="HNH"/>
</dbReference>
<evidence type="ECO:0000256" key="4">
    <source>
        <dbReference type="ARBA" id="ARBA00040194"/>
    </source>
</evidence>
<organism evidence="6">
    <name type="scientific">Pseudomonas tritici</name>
    <dbReference type="NCBI Taxonomy" id="2745518"/>
    <lineage>
        <taxon>Bacteria</taxon>
        <taxon>Pseudomonadati</taxon>
        <taxon>Pseudomonadota</taxon>
        <taxon>Gammaproteobacteria</taxon>
        <taxon>Pseudomonadales</taxon>
        <taxon>Pseudomonadaceae</taxon>
        <taxon>Pseudomonas</taxon>
    </lineage>
</organism>
<evidence type="ECO:0000256" key="2">
    <source>
        <dbReference type="ARBA" id="ARBA00022801"/>
    </source>
</evidence>
<reference evidence="6" key="1">
    <citation type="journal article" date="2020" name="Microorganisms">
        <title>Reliable Identification of Environmental Pseudomonas Isolates Using the rpoD Gene.</title>
        <authorList>
            <consortium name="The Broad Institute Genome Sequencing Platform"/>
            <person name="Girard L."/>
            <person name="Lood C."/>
            <person name="Rokni-Zadeh H."/>
            <person name="van Noort V."/>
            <person name="Lavigne R."/>
            <person name="De Mot R."/>
        </authorList>
    </citation>
    <scope>NUCLEOTIDE SEQUENCE [LARGE SCALE GENOMIC DNA]</scope>
    <source>
        <strain evidence="6">SWRI145</strain>
    </source>
</reference>
<accession>A0A8I0CVY2</accession>
<dbReference type="KEGG" id="ptrt:HU722_0025370"/>
<dbReference type="GO" id="GO:0008270">
    <property type="term" value="F:zinc ion binding"/>
    <property type="evidence" value="ECO:0007669"/>
    <property type="project" value="InterPro"/>
</dbReference>
<dbReference type="SMART" id="SM00507">
    <property type="entry name" value="HNHc"/>
    <property type="match status" value="1"/>
</dbReference>
<comment type="similarity">
    <text evidence="3">Belongs to the HNH nuclease family.</text>
</comment>
<evidence type="ECO:0000313" key="6">
    <source>
        <dbReference type="EMBL" id="MBC3292203.1"/>
    </source>
</evidence>
<evidence type="ECO:0000259" key="5">
    <source>
        <dbReference type="SMART" id="SM00507"/>
    </source>
</evidence>
<dbReference type="RefSeq" id="WP_186753086.1">
    <property type="nucleotide sequence ID" value="NZ_CP077084.1"/>
</dbReference>
<dbReference type="EMBL" id="JABWQF010000006">
    <property type="protein sequence ID" value="MBC3292203.1"/>
    <property type="molecule type" value="Genomic_DNA"/>
</dbReference>
<dbReference type="GO" id="GO:0004519">
    <property type="term" value="F:endonuclease activity"/>
    <property type="evidence" value="ECO:0007669"/>
    <property type="project" value="UniProtKB-KW"/>
</dbReference>
<dbReference type="GO" id="GO:0003676">
    <property type="term" value="F:nucleic acid binding"/>
    <property type="evidence" value="ECO:0007669"/>
    <property type="project" value="InterPro"/>
</dbReference>
<dbReference type="Gene3D" id="1.10.30.50">
    <property type="match status" value="1"/>
</dbReference>
<dbReference type="PANTHER" id="PTHR41286">
    <property type="entry name" value="HNH NUCLEASE YAJD-RELATED"/>
    <property type="match status" value="1"/>
</dbReference>
<dbReference type="GO" id="GO:0005829">
    <property type="term" value="C:cytosol"/>
    <property type="evidence" value="ECO:0007669"/>
    <property type="project" value="TreeGrafter"/>
</dbReference>
<dbReference type="EMBL" id="CP077084">
    <property type="protein sequence ID" value="QXH83265.1"/>
    <property type="molecule type" value="Genomic_DNA"/>
</dbReference>
<evidence type="ECO:0000313" key="7">
    <source>
        <dbReference type="EMBL" id="QXH83265.1"/>
    </source>
</evidence>
<dbReference type="Proteomes" id="UP000615613">
    <property type="component" value="Chromosome"/>
</dbReference>
<dbReference type="InterPro" id="IPR003615">
    <property type="entry name" value="HNH_nuc"/>
</dbReference>
<keyword evidence="6" id="KW-0255">Endonuclease</keyword>
<proteinExistence type="inferred from homology"/>